<gene>
    <name evidence="2" type="ORF">ACFQ5P_08130</name>
</gene>
<evidence type="ECO:0008006" key="4">
    <source>
        <dbReference type="Google" id="ProtNLM"/>
    </source>
</evidence>
<proteinExistence type="predicted"/>
<evidence type="ECO:0000256" key="1">
    <source>
        <dbReference type="SAM" id="SignalP"/>
    </source>
</evidence>
<dbReference type="Gene3D" id="3.40.50.1110">
    <property type="entry name" value="SGNH hydrolase"/>
    <property type="match status" value="1"/>
</dbReference>
<feature type="signal peptide" evidence="1">
    <location>
        <begin position="1"/>
        <end position="27"/>
    </location>
</feature>
<name>A0ABW4DY91_9RHOB</name>
<comment type="caution">
    <text evidence="2">The sequence shown here is derived from an EMBL/GenBank/DDBJ whole genome shotgun (WGS) entry which is preliminary data.</text>
</comment>
<feature type="chain" id="PRO_5046361592" description="T9SS C-terminal target domain-containing protein" evidence="1">
    <location>
        <begin position="28"/>
        <end position="320"/>
    </location>
</feature>
<reference evidence="3" key="1">
    <citation type="journal article" date="2019" name="Int. J. Syst. Evol. Microbiol.">
        <title>The Global Catalogue of Microorganisms (GCM) 10K type strain sequencing project: providing services to taxonomists for standard genome sequencing and annotation.</title>
        <authorList>
            <consortium name="The Broad Institute Genomics Platform"/>
            <consortium name="The Broad Institute Genome Sequencing Center for Infectious Disease"/>
            <person name="Wu L."/>
            <person name="Ma J."/>
        </authorList>
    </citation>
    <scope>NUCLEOTIDE SEQUENCE [LARGE SCALE GENOMIC DNA]</scope>
    <source>
        <strain evidence="3">CCM 8875</strain>
    </source>
</reference>
<dbReference type="EMBL" id="JBHTOQ010000018">
    <property type="protein sequence ID" value="MFD1481260.1"/>
    <property type="molecule type" value="Genomic_DNA"/>
</dbReference>
<dbReference type="InterPro" id="IPR036514">
    <property type="entry name" value="SGNH_hydro_sf"/>
</dbReference>
<sequence>MTCLILRPLAALSTALALVLSPLSVSANAPVGGRDEARIYFFGNSLIHHLTDTDETTVPHWLAVMADHEGRDFAADGRFGFPRQFATELPPQTNWHFARVDKAWQPDQGDFRSAGFDTVIMNPENFIQYDRADRPYQGDNPDGASPLGATMGVVDWVMAHADAPQFLIYEGWADLHPYARSFPATSREMAQYHRHAQGAYARWYDDYVARLAALRPEARVDLIPVGRVMSQVLSQEPLSQIPVEALYSDLSPHGTETIYLLAAMITYGWIYQAPPPKGLPLPDTIDPAFAAAYDDTADRVWTLLQDAGLRDAVTAQDEAR</sequence>
<evidence type="ECO:0000313" key="3">
    <source>
        <dbReference type="Proteomes" id="UP001597302"/>
    </source>
</evidence>
<keyword evidence="3" id="KW-1185">Reference proteome</keyword>
<dbReference type="RefSeq" id="WP_131576700.1">
    <property type="nucleotide sequence ID" value="NZ_CBCSAJ010000019.1"/>
</dbReference>
<accession>A0ABW4DY91</accession>
<keyword evidence="1" id="KW-0732">Signal</keyword>
<evidence type="ECO:0000313" key="2">
    <source>
        <dbReference type="EMBL" id="MFD1481260.1"/>
    </source>
</evidence>
<protein>
    <recommendedName>
        <fullName evidence="4">T9SS C-terminal target domain-containing protein</fullName>
    </recommendedName>
</protein>
<organism evidence="2 3">
    <name type="scientific">Paracoccus nototheniae</name>
    <dbReference type="NCBI Taxonomy" id="2489002"/>
    <lineage>
        <taxon>Bacteria</taxon>
        <taxon>Pseudomonadati</taxon>
        <taxon>Pseudomonadota</taxon>
        <taxon>Alphaproteobacteria</taxon>
        <taxon>Rhodobacterales</taxon>
        <taxon>Paracoccaceae</taxon>
        <taxon>Paracoccus</taxon>
    </lineage>
</organism>
<dbReference type="Proteomes" id="UP001597302">
    <property type="component" value="Unassembled WGS sequence"/>
</dbReference>